<gene>
    <name evidence="2" type="ORF">R3P38DRAFT_3184372</name>
</gene>
<comment type="caution">
    <text evidence="2">The sequence shown here is derived from an EMBL/GenBank/DDBJ whole genome shotgun (WGS) entry which is preliminary data.</text>
</comment>
<sequence>MTLPPTSLDSYRAPITSPSQIPAYAPPKSRNYGLPPSIPSRSKASSSTIPSTTHPALSIATPPTFDSSHLTPPLDNFVLAPERLAVLPSELHTRILAAAADPFLVHPTIVSSSVHLRNS</sequence>
<evidence type="ECO:0000256" key="1">
    <source>
        <dbReference type="SAM" id="MobiDB-lite"/>
    </source>
</evidence>
<evidence type="ECO:0000313" key="2">
    <source>
        <dbReference type="EMBL" id="KAK7034916.1"/>
    </source>
</evidence>
<protein>
    <submittedName>
        <fullName evidence="2">Uncharacterized protein</fullName>
    </submittedName>
</protein>
<dbReference type="EMBL" id="JAWWNJ010000020">
    <property type="protein sequence ID" value="KAK7034916.1"/>
    <property type="molecule type" value="Genomic_DNA"/>
</dbReference>
<feature type="compositionally biased region" description="Low complexity" evidence="1">
    <location>
        <begin position="39"/>
        <end position="53"/>
    </location>
</feature>
<accession>A0AAW0C7T5</accession>
<feature type="region of interest" description="Disordered" evidence="1">
    <location>
        <begin position="1"/>
        <end position="64"/>
    </location>
</feature>
<reference evidence="2 3" key="1">
    <citation type="journal article" date="2024" name="J Genomics">
        <title>Draft genome sequencing and assembly of Favolaschia claudopus CIRM-BRFM 2984 isolated from oak limbs.</title>
        <authorList>
            <person name="Navarro D."/>
            <person name="Drula E."/>
            <person name="Chaduli D."/>
            <person name="Cazenave R."/>
            <person name="Ahrendt S."/>
            <person name="Wang J."/>
            <person name="Lipzen A."/>
            <person name="Daum C."/>
            <person name="Barry K."/>
            <person name="Grigoriev I.V."/>
            <person name="Favel A."/>
            <person name="Rosso M.N."/>
            <person name="Martin F."/>
        </authorList>
    </citation>
    <scope>NUCLEOTIDE SEQUENCE [LARGE SCALE GENOMIC DNA]</scope>
    <source>
        <strain evidence="2 3">CIRM-BRFM 2984</strain>
    </source>
</reference>
<organism evidence="2 3">
    <name type="scientific">Favolaschia claudopus</name>
    <dbReference type="NCBI Taxonomy" id="2862362"/>
    <lineage>
        <taxon>Eukaryota</taxon>
        <taxon>Fungi</taxon>
        <taxon>Dikarya</taxon>
        <taxon>Basidiomycota</taxon>
        <taxon>Agaricomycotina</taxon>
        <taxon>Agaricomycetes</taxon>
        <taxon>Agaricomycetidae</taxon>
        <taxon>Agaricales</taxon>
        <taxon>Marasmiineae</taxon>
        <taxon>Mycenaceae</taxon>
        <taxon>Favolaschia</taxon>
    </lineage>
</organism>
<name>A0AAW0C7T5_9AGAR</name>
<proteinExistence type="predicted"/>
<keyword evidence="3" id="KW-1185">Reference proteome</keyword>
<dbReference type="Proteomes" id="UP001362999">
    <property type="component" value="Unassembled WGS sequence"/>
</dbReference>
<dbReference type="AlphaFoldDB" id="A0AAW0C7T5"/>
<evidence type="ECO:0000313" key="3">
    <source>
        <dbReference type="Proteomes" id="UP001362999"/>
    </source>
</evidence>